<evidence type="ECO:0000313" key="3">
    <source>
        <dbReference type="Proteomes" id="UP000265509"/>
    </source>
</evidence>
<evidence type="ECO:0000313" key="2">
    <source>
        <dbReference type="EMBL" id="RLQ20270.1"/>
    </source>
</evidence>
<keyword evidence="3" id="KW-1185">Reference proteome</keyword>
<sequence>MRLREEINIRVRVRVIEPMASGILDSCYSSLNVLRHSSEKGAQIKKAHPGGQARRLQAVGEPA</sequence>
<feature type="region of interest" description="Disordered" evidence="1">
    <location>
        <begin position="41"/>
        <end position="63"/>
    </location>
</feature>
<dbReference type="AlphaFoldDB" id="A0A3L7DUI8"/>
<comment type="caution">
    <text evidence="2">The sequence shown here is derived from an EMBL/GenBank/DDBJ whole genome shotgun (WGS) entry which is preliminary data.</text>
</comment>
<reference evidence="2 3" key="1">
    <citation type="submission" date="2018-07" db="EMBL/GenBank/DDBJ databases">
        <title>Halioglobus sp. genome submission.</title>
        <authorList>
            <person name="Ye M.-Q."/>
            <person name="Du Z.-J."/>
        </authorList>
    </citation>
    <scope>NUCLEOTIDE SEQUENCE [LARGE SCALE GENOMIC DNA]</scope>
    <source>
        <strain evidence="2 3">U0301</strain>
    </source>
</reference>
<evidence type="ECO:0000256" key="1">
    <source>
        <dbReference type="SAM" id="MobiDB-lite"/>
    </source>
</evidence>
<gene>
    <name evidence="2" type="ORF">DWB85_18565</name>
</gene>
<accession>A0A3L7DUI8</accession>
<dbReference type="EMBL" id="QRAN01000035">
    <property type="protein sequence ID" value="RLQ20270.1"/>
    <property type="molecule type" value="Genomic_DNA"/>
</dbReference>
<protein>
    <submittedName>
        <fullName evidence="2">Uncharacterized protein</fullName>
    </submittedName>
</protein>
<name>A0A3L7DUI8_9GAMM</name>
<proteinExistence type="predicted"/>
<dbReference type="Proteomes" id="UP000265509">
    <property type="component" value="Unassembled WGS sequence"/>
</dbReference>
<organism evidence="2 3">
    <name type="scientific">Seongchinamella sediminis</name>
    <dbReference type="NCBI Taxonomy" id="2283635"/>
    <lineage>
        <taxon>Bacteria</taxon>
        <taxon>Pseudomonadati</taxon>
        <taxon>Pseudomonadota</taxon>
        <taxon>Gammaproteobacteria</taxon>
        <taxon>Cellvibrionales</taxon>
        <taxon>Halieaceae</taxon>
        <taxon>Seongchinamella</taxon>
    </lineage>
</organism>